<protein>
    <submittedName>
        <fullName evidence="1">Uncharacterized protein</fullName>
    </submittedName>
</protein>
<keyword evidence="2" id="KW-1185">Reference proteome</keyword>
<organism evidence="1 2">
    <name type="scientific">Fusarium keratoplasticum</name>
    <dbReference type="NCBI Taxonomy" id="1328300"/>
    <lineage>
        <taxon>Eukaryota</taxon>
        <taxon>Fungi</taxon>
        <taxon>Dikarya</taxon>
        <taxon>Ascomycota</taxon>
        <taxon>Pezizomycotina</taxon>
        <taxon>Sordariomycetes</taxon>
        <taxon>Hypocreomycetidae</taxon>
        <taxon>Hypocreales</taxon>
        <taxon>Nectriaceae</taxon>
        <taxon>Fusarium</taxon>
        <taxon>Fusarium solani species complex</taxon>
    </lineage>
</organism>
<sequence length="800" mass="89242">MEIAASCIAFAQVADKTIGTIRGFIIDCRDARSDLSAVNRELSELKLTLNILEDLVPDGSETGDPLPSSIRDDIRSIIKNCLDAAKEIDDVLVEHRGRFAAVSWAAKGKQKVNSLKAVLEVHRRALNLAVDTITLAMTKSIKNDTEDILEDTADIKQDTADIKEDTTKILQEIARLEALIRRNIPAESSKVFLLNRYLYDLTSVAGSVCGDLSRPGTPESTSERSSTLIATDIASNGDVSRVPEANQLAAKESEENRSEAKQSEASTRSSTPKPSPAPMSLPASKPPFVPTSPPVSPHHTGAENHQRLQPVPANLWDRVPKNYARSLPLRPPNNQPIKQRSQTGERVETILSHPVPVPLPKQKVKARPAQEPDQRFTLAGDAALVFFGQEKCVLPGHSVLLSKSTSFTYSVDAFLSKDRIFRCGRGIRLSDDETKLYAEYNDPDNSTRVRVFEFPSMERLCSFPHQRGSLTNLTTDGSIFWARDLSSEKFGKYKTLLYDWMTGCQRDEKTGIPDCISENPSLPLDWDRGLCLQRTRLGLGEVGNLHLYQVSRTGPRLPGIRVEDVMLSETPAKVAQCEWNFSDDGRHIVSFFNIQSNPVVETWSFKDDLAAGGDLRLKVQRSEKHSYTLKAHTHPNGKACNCYPSSVAIAGNLVVVVSYVYKPQISSLLDYFVTGWNLDTGDVVFRHVLGAWDMGDDFLTRLSRDAKILQISRKAKGEEEEEWRKFRNFKSAYLHSTLEIDGPDLRLVQNYATFDSEDVNALVKDIGRTFFLSMVEPAEEGRLSSWVFDYVLNLKRLDES</sequence>
<gene>
    <name evidence="1" type="ORF">NCS57_00528700</name>
</gene>
<dbReference type="EMBL" id="CM046506">
    <property type="protein sequence ID" value="KAI8670571.1"/>
    <property type="molecule type" value="Genomic_DNA"/>
</dbReference>
<proteinExistence type="predicted"/>
<evidence type="ECO:0000313" key="1">
    <source>
        <dbReference type="EMBL" id="KAI8670571.1"/>
    </source>
</evidence>
<evidence type="ECO:0000313" key="2">
    <source>
        <dbReference type="Proteomes" id="UP001065298"/>
    </source>
</evidence>
<accession>A0ACC0QY77</accession>
<name>A0ACC0QY77_9HYPO</name>
<reference evidence="1" key="1">
    <citation type="submission" date="2022-06" db="EMBL/GenBank/DDBJ databases">
        <title>Fusarium solani species complex genomes reveal bases of compartmentalisation and animal pathogenesis.</title>
        <authorList>
            <person name="Tsai I.J."/>
        </authorList>
    </citation>
    <scope>NUCLEOTIDE SEQUENCE</scope>
    <source>
        <strain evidence="1">Fu6.1</strain>
    </source>
</reference>
<comment type="caution">
    <text evidence="1">The sequence shown here is derived from an EMBL/GenBank/DDBJ whole genome shotgun (WGS) entry which is preliminary data.</text>
</comment>
<dbReference type="Proteomes" id="UP001065298">
    <property type="component" value="Chromosome 4"/>
</dbReference>